<dbReference type="PANTHER" id="PTHR12172">
    <property type="entry name" value="CELL CYCLE CHECKPOINT PROTEIN RAD17"/>
    <property type="match status" value="1"/>
</dbReference>
<dbReference type="Proteomes" id="UP000304951">
    <property type="component" value="Unassembled WGS sequence"/>
</dbReference>
<keyword evidence="4" id="KW-0227">DNA damage</keyword>
<dbReference type="GO" id="GO:0006281">
    <property type="term" value="P:DNA repair"/>
    <property type="evidence" value="ECO:0007669"/>
    <property type="project" value="InterPro"/>
</dbReference>
<evidence type="ECO:0000259" key="9">
    <source>
        <dbReference type="Pfam" id="PF25812"/>
    </source>
</evidence>
<evidence type="ECO:0000256" key="7">
    <source>
        <dbReference type="ARBA" id="ARBA00023306"/>
    </source>
</evidence>
<feature type="domain" description="Checkpoint protein RAD24-like helical bundle" evidence="9">
    <location>
        <begin position="494"/>
        <end position="603"/>
    </location>
</feature>
<evidence type="ECO:0000256" key="4">
    <source>
        <dbReference type="ARBA" id="ARBA00022763"/>
    </source>
</evidence>
<protein>
    <recommendedName>
        <fullName evidence="9">Checkpoint protein RAD24-like helical bundle domain-containing protein</fullName>
    </recommendedName>
</protein>
<dbReference type="InterPro" id="IPR004582">
    <property type="entry name" value="Checkpoint_prot_Rad17_Rad24"/>
</dbReference>
<comment type="similarity">
    <text evidence="2">Belongs to the rad17/RAD24 family.</text>
</comment>
<dbReference type="GO" id="GO:0033314">
    <property type="term" value="P:mitotic DNA replication checkpoint signaling"/>
    <property type="evidence" value="ECO:0007669"/>
    <property type="project" value="TreeGrafter"/>
</dbReference>
<name>A0A4S8SUB4_AURPU</name>
<dbReference type="PANTHER" id="PTHR12172:SF0">
    <property type="entry name" value="CELL CYCLE CHECKPOINT PROTEIN RAD17"/>
    <property type="match status" value="1"/>
</dbReference>
<dbReference type="GO" id="GO:0005634">
    <property type="term" value="C:nucleus"/>
    <property type="evidence" value="ECO:0007669"/>
    <property type="project" value="UniProtKB-SubCell"/>
</dbReference>
<dbReference type="GO" id="GO:0003682">
    <property type="term" value="F:chromatin binding"/>
    <property type="evidence" value="ECO:0007669"/>
    <property type="project" value="TreeGrafter"/>
</dbReference>
<keyword evidence="5" id="KW-0067">ATP-binding</keyword>
<dbReference type="Pfam" id="PF25812">
    <property type="entry name" value="RAD24_helical"/>
    <property type="match status" value="1"/>
</dbReference>
<evidence type="ECO:0000256" key="6">
    <source>
        <dbReference type="ARBA" id="ARBA00023242"/>
    </source>
</evidence>
<evidence type="ECO:0000256" key="1">
    <source>
        <dbReference type="ARBA" id="ARBA00004123"/>
    </source>
</evidence>
<organism evidence="10 11">
    <name type="scientific">Aureobasidium pullulans</name>
    <name type="common">Black yeast</name>
    <name type="synonym">Pullularia pullulans</name>
    <dbReference type="NCBI Taxonomy" id="5580"/>
    <lineage>
        <taxon>Eukaryota</taxon>
        <taxon>Fungi</taxon>
        <taxon>Dikarya</taxon>
        <taxon>Ascomycota</taxon>
        <taxon>Pezizomycotina</taxon>
        <taxon>Dothideomycetes</taxon>
        <taxon>Dothideomycetidae</taxon>
        <taxon>Dothideales</taxon>
        <taxon>Saccotheciaceae</taxon>
        <taxon>Aureobasidium</taxon>
    </lineage>
</organism>
<evidence type="ECO:0000256" key="2">
    <source>
        <dbReference type="ARBA" id="ARBA00006168"/>
    </source>
</evidence>
<dbReference type="AlphaFoldDB" id="A0A4S8SUB4"/>
<reference evidence="10 11" key="1">
    <citation type="submission" date="2018-10" db="EMBL/GenBank/DDBJ databases">
        <title>Fifty Aureobasidium pullulans genomes reveal a recombining polyextremotolerant generalist.</title>
        <authorList>
            <person name="Gostincar C."/>
            <person name="Turk M."/>
            <person name="Zajc J."/>
            <person name="Gunde-Cimerman N."/>
        </authorList>
    </citation>
    <scope>NUCLEOTIDE SEQUENCE [LARGE SCALE GENOMIC DNA]</scope>
    <source>
        <strain evidence="10 11">EXF-11900</strain>
    </source>
</reference>
<feature type="compositionally biased region" description="Low complexity" evidence="8">
    <location>
        <begin position="110"/>
        <end position="120"/>
    </location>
</feature>
<dbReference type="InterPro" id="IPR027417">
    <property type="entry name" value="P-loop_NTPase"/>
</dbReference>
<evidence type="ECO:0000313" key="11">
    <source>
        <dbReference type="Proteomes" id="UP000304951"/>
    </source>
</evidence>
<keyword evidence="7" id="KW-0131">Cell cycle</keyword>
<dbReference type="InterPro" id="IPR057927">
    <property type="entry name" value="RAD24-like_helical"/>
</dbReference>
<dbReference type="GO" id="GO:0000077">
    <property type="term" value="P:DNA damage checkpoint signaling"/>
    <property type="evidence" value="ECO:0007669"/>
    <property type="project" value="TreeGrafter"/>
</dbReference>
<comment type="subcellular location">
    <subcellularLocation>
        <location evidence="1">Nucleus</location>
    </subcellularLocation>
</comment>
<evidence type="ECO:0000256" key="8">
    <source>
        <dbReference type="SAM" id="MobiDB-lite"/>
    </source>
</evidence>
<dbReference type="EMBL" id="QZAF01000054">
    <property type="protein sequence ID" value="THV74752.1"/>
    <property type="molecule type" value="Genomic_DNA"/>
</dbReference>
<keyword evidence="6" id="KW-0539">Nucleus</keyword>
<proteinExistence type="inferred from homology"/>
<feature type="compositionally biased region" description="Polar residues" evidence="8">
    <location>
        <begin position="91"/>
        <end position="109"/>
    </location>
</feature>
<dbReference type="GO" id="GO:0003689">
    <property type="term" value="F:DNA clamp loader activity"/>
    <property type="evidence" value="ECO:0007669"/>
    <property type="project" value="TreeGrafter"/>
</dbReference>
<feature type="compositionally biased region" description="Low complexity" evidence="8">
    <location>
        <begin position="180"/>
        <end position="189"/>
    </location>
</feature>
<feature type="region of interest" description="Disordered" evidence="8">
    <location>
        <begin position="790"/>
        <end position="825"/>
    </location>
</feature>
<dbReference type="SUPFAM" id="SSF52540">
    <property type="entry name" value="P-loop containing nucleoside triphosphate hydrolases"/>
    <property type="match status" value="1"/>
</dbReference>
<keyword evidence="3" id="KW-0547">Nucleotide-binding</keyword>
<dbReference type="GO" id="GO:0005524">
    <property type="term" value="F:ATP binding"/>
    <property type="evidence" value="ECO:0007669"/>
    <property type="project" value="UniProtKB-KW"/>
</dbReference>
<evidence type="ECO:0000313" key="10">
    <source>
        <dbReference type="EMBL" id="THV74752.1"/>
    </source>
</evidence>
<feature type="compositionally biased region" description="Low complexity" evidence="8">
    <location>
        <begin position="54"/>
        <end position="70"/>
    </location>
</feature>
<evidence type="ECO:0000256" key="3">
    <source>
        <dbReference type="ARBA" id="ARBA00022741"/>
    </source>
</evidence>
<dbReference type="Pfam" id="PF03215">
    <property type="entry name" value="Rad17"/>
    <property type="match status" value="1"/>
</dbReference>
<comment type="caution">
    <text evidence="10">The sequence shown here is derived from an EMBL/GenBank/DDBJ whole genome shotgun (WGS) entry which is preliminary data.</text>
</comment>
<evidence type="ECO:0000256" key="5">
    <source>
        <dbReference type="ARBA" id="ARBA00022840"/>
    </source>
</evidence>
<dbReference type="Gene3D" id="3.40.50.300">
    <property type="entry name" value="P-loop containing nucleotide triphosphate hydrolases"/>
    <property type="match status" value="1"/>
</dbReference>
<feature type="region of interest" description="Disordered" evidence="8">
    <location>
        <begin position="1"/>
        <end position="189"/>
    </location>
</feature>
<gene>
    <name evidence="10" type="ORF">D6D28_02323</name>
</gene>
<accession>A0A4S8SUB4</accession>
<sequence>MSSMGQGRPRRNKAIVLSSDDDDDDSATIPQADVNETAIQEEPAEIKSGRASRSKSTATKTKVTKSPSKPRQSRQSTKSVAEALPKRANKSIFSFFNAATQRQQPSSQDSTTPTASANAAPKEEDIEDDISADDAASLSQPSRVAQTLRKRKLNKGNVDDTNRDGLPAASQKFRKVSGGTRVPTTAAPVTTDTRPWTERFAPVDISELAVHKRKITDVRSVLEAALSERARPRLLVLKGAAGTGKTTTVSLLAKEMAIEIIEWKSPVGTDTSSSAFTSYSSQFEDFVLRSGKFAGLDLVRSDGIAQKAEPVKQGHGKQIMLVEEFPNTFARNSPALQTFRNTILQYLAAPSSSNPTPMVMVVSEALLSTTTASADSFTAHRLLGPAILNHPQTAPIEFNNIAPTYLIKALDAIVIKESRKTGRRFAPGPAVLKHLAETGDIRSAVSSLEFLCLAGDNSDAWSTKVAFTKLKSRAAEPSLTRKEQEALKLISNRESSLGIFHAVGRVVYNKRINPPNPIPQPPTYFPQHRKPKVPEHDPNDLIDEVGTDTSTFIGALQENYALSCGSSSSEDAMDSLNGCIDALSDFDMLSCDRFGFGTRTSSGSAQDNLRQDDISFQTAVRGILFWLPSPVNRLAGLGKSAKRGDEFKMFFPSSSKLWKEKEEFEGTLESVISTMHTLAVGQTSDSAAADREGVAAWKCQQTSAIPSENNSDDIGATTPLSNSILSSTARTETLLERLPYAAQILPRQKDMPQHLVSGMNSLTRISTLTSTSTALDDAALDVGEDDDLDMQQSEWTDRPDIESSVARKGKGQQKPKVETEGGGLQIPVEHAVEKLVLSDDDIEDD</sequence>